<evidence type="ECO:0000256" key="2">
    <source>
        <dbReference type="SAM" id="Phobius"/>
    </source>
</evidence>
<feature type="transmembrane region" description="Helical" evidence="2">
    <location>
        <begin position="40"/>
        <end position="58"/>
    </location>
</feature>
<accession>A0AAD8LY79</accession>
<comment type="caution">
    <text evidence="3">The sequence shown here is derived from an EMBL/GenBank/DDBJ whole genome shotgun (WGS) entry which is preliminary data.</text>
</comment>
<dbReference type="Proteomes" id="UP001237642">
    <property type="component" value="Unassembled WGS sequence"/>
</dbReference>
<protein>
    <recommendedName>
        <fullName evidence="5">Protein XRI1</fullName>
    </recommendedName>
</protein>
<proteinExistence type="predicted"/>
<name>A0AAD8LY79_9APIA</name>
<evidence type="ECO:0008006" key="5">
    <source>
        <dbReference type="Google" id="ProtNLM"/>
    </source>
</evidence>
<dbReference type="EMBL" id="JAUIZM010000016">
    <property type="protein sequence ID" value="KAK1352549.1"/>
    <property type="molecule type" value="Genomic_DNA"/>
</dbReference>
<reference evidence="3" key="1">
    <citation type="submission" date="2023-02" db="EMBL/GenBank/DDBJ databases">
        <title>Genome of toxic invasive species Heracleum sosnowskyi carries increased number of genes despite the absence of recent whole-genome duplications.</title>
        <authorList>
            <person name="Schelkunov M."/>
            <person name="Shtratnikova V."/>
            <person name="Makarenko M."/>
            <person name="Klepikova A."/>
            <person name="Omelchenko D."/>
            <person name="Novikova G."/>
            <person name="Obukhova E."/>
            <person name="Bogdanov V."/>
            <person name="Penin A."/>
            <person name="Logacheva M."/>
        </authorList>
    </citation>
    <scope>NUCLEOTIDE SEQUENCE</scope>
    <source>
        <strain evidence="3">Hsosn_3</strain>
        <tissue evidence="3">Leaf</tissue>
    </source>
</reference>
<keyword evidence="4" id="KW-1185">Reference proteome</keyword>
<sequence length="421" mass="47025">MDNCARRYLKGHRWKCKGEQRNQAEDDLIMVRHDDQKKHGWLMSLLLPPVVFLHFPAFSAEIRSLYIFIRHSQRKMWEWLNDEFVLQDDTTIDIPKSIWSGLGQSEESLSYVLDDITPKNSLGDSGHQSTNSGDMSSSKRKEFADNTKDMEMCMINSSQVKRRRMLQYESEAVPVPYCSEEMPPTFLDDKEIEDTLEQAFSNFPQWVSGGGDTSSPGNKGLHYSPEGWLTKCFNDDEILFKSDDVVWSGASKAHNAGSFKTLPVTEASAVQKALPVLEASAVKKSLPVPEASAVQKAFPVLEASAVKKSLPVPEASAVQKRRSRSHQNVVFKGKKSLMQTPTKATSSVVYPFAFIKPCGLDGDMTLRDINQRICNPPKPKQKEDLSSIYPTSAFSGKPVVGQMKIHTEGGKGCITILRTKG</sequence>
<evidence type="ECO:0000313" key="3">
    <source>
        <dbReference type="EMBL" id="KAK1352549.1"/>
    </source>
</evidence>
<keyword evidence="2" id="KW-1133">Transmembrane helix</keyword>
<dbReference type="AlphaFoldDB" id="A0AAD8LY79"/>
<reference evidence="3" key="2">
    <citation type="submission" date="2023-05" db="EMBL/GenBank/DDBJ databases">
        <authorList>
            <person name="Schelkunov M.I."/>
        </authorList>
    </citation>
    <scope>NUCLEOTIDE SEQUENCE</scope>
    <source>
        <strain evidence="3">Hsosn_3</strain>
        <tissue evidence="3">Leaf</tissue>
    </source>
</reference>
<dbReference type="GO" id="GO:0007140">
    <property type="term" value="P:male meiotic nuclear division"/>
    <property type="evidence" value="ECO:0007669"/>
    <property type="project" value="InterPro"/>
</dbReference>
<keyword evidence="2" id="KW-0812">Transmembrane</keyword>
<organism evidence="3 4">
    <name type="scientific">Heracleum sosnowskyi</name>
    <dbReference type="NCBI Taxonomy" id="360622"/>
    <lineage>
        <taxon>Eukaryota</taxon>
        <taxon>Viridiplantae</taxon>
        <taxon>Streptophyta</taxon>
        <taxon>Embryophyta</taxon>
        <taxon>Tracheophyta</taxon>
        <taxon>Spermatophyta</taxon>
        <taxon>Magnoliopsida</taxon>
        <taxon>eudicotyledons</taxon>
        <taxon>Gunneridae</taxon>
        <taxon>Pentapetalae</taxon>
        <taxon>asterids</taxon>
        <taxon>campanulids</taxon>
        <taxon>Apiales</taxon>
        <taxon>Apiaceae</taxon>
        <taxon>Apioideae</taxon>
        <taxon>apioid superclade</taxon>
        <taxon>Tordylieae</taxon>
        <taxon>Tordyliinae</taxon>
        <taxon>Heracleum</taxon>
    </lineage>
</organism>
<feature type="region of interest" description="Disordered" evidence="1">
    <location>
        <begin position="120"/>
        <end position="143"/>
    </location>
</feature>
<dbReference type="InterPro" id="IPR039933">
    <property type="entry name" value="XRI1"/>
</dbReference>
<evidence type="ECO:0000313" key="4">
    <source>
        <dbReference type="Proteomes" id="UP001237642"/>
    </source>
</evidence>
<keyword evidence="2" id="KW-0472">Membrane</keyword>
<feature type="compositionally biased region" description="Polar residues" evidence="1">
    <location>
        <begin position="120"/>
        <end position="136"/>
    </location>
</feature>
<dbReference type="PANTHER" id="PTHR33385:SF4">
    <property type="entry name" value="PROTEIN XRI1"/>
    <property type="match status" value="1"/>
</dbReference>
<gene>
    <name evidence="3" type="ORF">POM88_053246</name>
</gene>
<dbReference type="GO" id="GO:0007143">
    <property type="term" value="P:female meiotic nuclear division"/>
    <property type="evidence" value="ECO:0007669"/>
    <property type="project" value="InterPro"/>
</dbReference>
<dbReference type="PANTHER" id="PTHR33385">
    <property type="entry name" value="PROTEIN XRI1"/>
    <property type="match status" value="1"/>
</dbReference>
<evidence type="ECO:0000256" key="1">
    <source>
        <dbReference type="SAM" id="MobiDB-lite"/>
    </source>
</evidence>